<protein>
    <submittedName>
        <fullName evidence="2">Glycosyltransferase</fullName>
    </submittedName>
</protein>
<name>A0A8J7LAT0_9NOST</name>
<keyword evidence="3" id="KW-1185">Reference proteome</keyword>
<comment type="caution">
    <text evidence="2">The sequence shown here is derived from an EMBL/GenBank/DDBJ whole genome shotgun (WGS) entry which is preliminary data.</text>
</comment>
<dbReference type="Pfam" id="PF13692">
    <property type="entry name" value="Glyco_trans_1_4"/>
    <property type="match status" value="1"/>
</dbReference>
<dbReference type="EMBL" id="JAECZC010000072">
    <property type="protein sequence ID" value="MBH8565808.1"/>
    <property type="molecule type" value="Genomic_DNA"/>
</dbReference>
<evidence type="ECO:0000259" key="1">
    <source>
        <dbReference type="Pfam" id="PF13439"/>
    </source>
</evidence>
<dbReference type="SUPFAM" id="SSF53756">
    <property type="entry name" value="UDP-Glycosyltransferase/glycogen phosphorylase"/>
    <property type="match status" value="1"/>
</dbReference>
<feature type="domain" description="Glycosyltransferase subfamily 4-like N-terminal" evidence="1">
    <location>
        <begin position="17"/>
        <end position="217"/>
    </location>
</feature>
<dbReference type="Pfam" id="PF13439">
    <property type="entry name" value="Glyco_transf_4"/>
    <property type="match status" value="1"/>
</dbReference>
<dbReference type="InterPro" id="IPR028098">
    <property type="entry name" value="Glyco_trans_4-like_N"/>
</dbReference>
<dbReference type="Proteomes" id="UP000632766">
    <property type="component" value="Unassembled WGS sequence"/>
</dbReference>
<dbReference type="RefSeq" id="WP_198127595.1">
    <property type="nucleotide sequence ID" value="NZ_JAECZC010000072.1"/>
</dbReference>
<sequence length="409" mass="45867">MNILMLSSTFPYPPTRGGTQVRTFNLLKHLSQRHAVTLVTQRDRDVTEAEIIGLRDCVDNLVIFERPLDSGVRAGIFQKIQRFATFLQQGTPPSVLNRYSIEMQEWVDNFVQMKKCDVITCEHSVNEIYVRSHFHKHLRTLVNIHSSVYGTCRNQLATGISENILRDKINLPLLRRYEQSYCSKFSEIVVTTEEDKIQLQAFRPNSKITVIPNGVDLVSFPNRTIDPGGHHLVFIGAMDNLANIDAVCFFSNQILPRIQEIYPDTTFDIVGSRPAPEVLALQNQPGINVTGKVPSMVDYLHKATVCVVPMRTGFGIKNKTLEAMAAGVPVVASDRGLEGLAVDSAGTPLRALRANEPAQYITAISQLFDNPQLRFELSHNGRQMVETQFTWDIAGKHYEQVCLGDDTQG</sequence>
<proteinExistence type="predicted"/>
<gene>
    <name evidence="2" type="ORF">I8748_27185</name>
</gene>
<dbReference type="PANTHER" id="PTHR12526:SF600">
    <property type="entry name" value="GLYCOSYL TRANSFERASE GROUP 1"/>
    <property type="match status" value="1"/>
</dbReference>
<dbReference type="Gene3D" id="3.40.50.2000">
    <property type="entry name" value="Glycogen Phosphorylase B"/>
    <property type="match status" value="2"/>
</dbReference>
<dbReference type="AlphaFoldDB" id="A0A8J7LAT0"/>
<evidence type="ECO:0000313" key="2">
    <source>
        <dbReference type="EMBL" id="MBH8565808.1"/>
    </source>
</evidence>
<accession>A0A8J7LAT0</accession>
<organism evidence="2 3">
    <name type="scientific">Amazonocrinis nigriterrae CENA67</name>
    <dbReference type="NCBI Taxonomy" id="2794033"/>
    <lineage>
        <taxon>Bacteria</taxon>
        <taxon>Bacillati</taxon>
        <taxon>Cyanobacteriota</taxon>
        <taxon>Cyanophyceae</taxon>
        <taxon>Nostocales</taxon>
        <taxon>Nostocaceae</taxon>
        <taxon>Amazonocrinis</taxon>
        <taxon>Amazonocrinis nigriterrae</taxon>
    </lineage>
</organism>
<dbReference type="GO" id="GO:0016757">
    <property type="term" value="F:glycosyltransferase activity"/>
    <property type="evidence" value="ECO:0007669"/>
    <property type="project" value="TreeGrafter"/>
</dbReference>
<reference evidence="2 3" key="1">
    <citation type="journal article" date="2021" name="Int. J. Syst. Evol. Microbiol.">
        <title>Amazonocrinis nigriterrae gen. nov., sp. nov., Atlanticothrix silvestris gen. nov., sp. nov. and Dendronalium phyllosphericum gen. nov., sp. nov., nostocacean cyanobacteria from Brazilian environments.</title>
        <authorList>
            <person name="Alvarenga D.O."/>
            <person name="Andreote A.P.D."/>
            <person name="Branco L.H.Z."/>
            <person name="Delbaje E."/>
            <person name="Cruz R.B."/>
            <person name="Varani A.M."/>
            <person name="Fiore M.F."/>
        </authorList>
    </citation>
    <scope>NUCLEOTIDE SEQUENCE [LARGE SCALE GENOMIC DNA]</scope>
    <source>
        <strain evidence="2 3">CENA67</strain>
    </source>
</reference>
<dbReference type="PANTHER" id="PTHR12526">
    <property type="entry name" value="GLYCOSYLTRANSFERASE"/>
    <property type="match status" value="1"/>
</dbReference>
<dbReference type="CDD" id="cd03801">
    <property type="entry name" value="GT4_PimA-like"/>
    <property type="match status" value="1"/>
</dbReference>
<evidence type="ECO:0000313" key="3">
    <source>
        <dbReference type="Proteomes" id="UP000632766"/>
    </source>
</evidence>